<comment type="caution">
    <text evidence="1">The sequence shown here is derived from an EMBL/GenBank/DDBJ whole genome shotgun (WGS) entry which is preliminary data.</text>
</comment>
<sequence>MFISSSHLWKEKQTALLIKKHTIPSTGLSLFVFLRKSLYFDQDSEKAAAVYGPQEVRGLQGCHGR</sequence>
<accession>A0A4Z1FUZ3</accession>
<gene>
    <name evidence="1" type="ORF">BPAE_0026g00160</name>
</gene>
<name>A0A4Z1FUZ3_9HELO</name>
<evidence type="ECO:0000313" key="2">
    <source>
        <dbReference type="Proteomes" id="UP000297910"/>
    </source>
</evidence>
<organism evidence="1 2">
    <name type="scientific">Botrytis paeoniae</name>
    <dbReference type="NCBI Taxonomy" id="278948"/>
    <lineage>
        <taxon>Eukaryota</taxon>
        <taxon>Fungi</taxon>
        <taxon>Dikarya</taxon>
        <taxon>Ascomycota</taxon>
        <taxon>Pezizomycotina</taxon>
        <taxon>Leotiomycetes</taxon>
        <taxon>Helotiales</taxon>
        <taxon>Sclerotiniaceae</taxon>
        <taxon>Botrytis</taxon>
    </lineage>
</organism>
<reference evidence="1 2" key="1">
    <citation type="submission" date="2017-12" db="EMBL/GenBank/DDBJ databases">
        <title>Comparative genomics of Botrytis spp.</title>
        <authorList>
            <person name="Valero-Jimenez C.A."/>
            <person name="Tapia P."/>
            <person name="Veloso J."/>
            <person name="Silva-Moreno E."/>
            <person name="Staats M."/>
            <person name="Valdes J.H."/>
            <person name="Van Kan J.A.L."/>
        </authorList>
    </citation>
    <scope>NUCLEOTIDE SEQUENCE [LARGE SCALE GENOMIC DNA]</scope>
    <source>
        <strain evidence="1 2">Bp0003</strain>
    </source>
</reference>
<dbReference type="EMBL" id="PQXI01000026">
    <property type="protein sequence ID" value="TGO28526.1"/>
    <property type="molecule type" value="Genomic_DNA"/>
</dbReference>
<dbReference type="Proteomes" id="UP000297910">
    <property type="component" value="Unassembled WGS sequence"/>
</dbReference>
<evidence type="ECO:0000313" key="1">
    <source>
        <dbReference type="EMBL" id="TGO28526.1"/>
    </source>
</evidence>
<protein>
    <submittedName>
        <fullName evidence="1">Uncharacterized protein</fullName>
    </submittedName>
</protein>
<dbReference type="AlphaFoldDB" id="A0A4Z1FUZ3"/>
<proteinExistence type="predicted"/>
<keyword evidence="2" id="KW-1185">Reference proteome</keyword>